<dbReference type="InterPro" id="IPR006584">
    <property type="entry name" value="Cellulose-bd_IV"/>
</dbReference>
<evidence type="ECO:0000259" key="4">
    <source>
        <dbReference type="PROSITE" id="PS51175"/>
    </source>
</evidence>
<sequence length="630" mass="68826">MFIRSKNTFSDTVKLISITSGILLCQNALANTPYGTNPIAIPGTIEAELFDLGGQGIAYHDLGAGNTGGQFRNEDVDIEIASTGGYNIGWFEPGEWLEYTVNVETAGNYAIHAKVASGMNGGSLRFEVYGATNTNSETISFPGTGSWQNWTSSPSTSLSLNAGTHIVRVVQNSGGFNVDSISFALTNSGGTPYHGAPAQVPGVIEAEFYDIGGAGIAYNDLNAGNTGGQLRNEDVDIELASTGGYNIGWFEPGEWLTYTINVSQAGNYDISAIVASGMGGGAMRFEFTGATDVQSADIQISDTGGWQNWTPSPNTSVTLNAGMHVVRLLQLSGGFNVNSFSLQSDTTGGNLPVAYPGYTGQYPGYTLKLDERFDTFDNSIWAKGDGAVGTESDCRFTPQGVQINNGKLELVIRNEFVPASWSNDHQSWKGDYHYSCGELRTIPAKRIKYGRIETRMKAPARAQASGYISSLFTYRHEGSPREWEEIDVELEGGRPDKFQANLIYGENAGSWSETRNWGAWEDKINIAPADQWRVYAIEWTPSAIKWYVDGVLHKTLDQSDIDCVPNCVSPQIYPTPIPDDLTELMMNFWIPNDNIQDAFGGNKANNVYPMVTEYDWVRIYQLDSQPLQNW</sequence>
<dbReference type="RefSeq" id="WP_143871584.1">
    <property type="nucleotide sequence ID" value="NZ_CP041660.1"/>
</dbReference>
<evidence type="ECO:0000313" key="6">
    <source>
        <dbReference type="EMBL" id="MER2490321.1"/>
    </source>
</evidence>
<dbReference type="PANTHER" id="PTHR10963">
    <property type="entry name" value="GLYCOSYL HYDROLASE-RELATED"/>
    <property type="match status" value="1"/>
</dbReference>
<feature type="domain" description="GH16" evidence="5">
    <location>
        <begin position="307"/>
        <end position="625"/>
    </location>
</feature>
<dbReference type="PROSITE" id="PS51175">
    <property type="entry name" value="CBM6"/>
    <property type="match status" value="2"/>
</dbReference>
<organism evidence="6 7">
    <name type="scientific">Catenovulum sediminis</name>
    <dbReference type="NCBI Taxonomy" id="1740262"/>
    <lineage>
        <taxon>Bacteria</taxon>
        <taxon>Pseudomonadati</taxon>
        <taxon>Pseudomonadota</taxon>
        <taxon>Gammaproteobacteria</taxon>
        <taxon>Alteromonadales</taxon>
        <taxon>Alteromonadaceae</taxon>
        <taxon>Catenovulum</taxon>
    </lineage>
</organism>
<dbReference type="SUPFAM" id="SSF49899">
    <property type="entry name" value="Concanavalin A-like lectins/glucanases"/>
    <property type="match status" value="1"/>
</dbReference>
<accession>A0ABV1RBM8</accession>
<dbReference type="EMBL" id="JBELOE010000038">
    <property type="protein sequence ID" value="MER2490321.1"/>
    <property type="molecule type" value="Genomic_DNA"/>
</dbReference>
<comment type="similarity">
    <text evidence="1">Belongs to the glycosyl hydrolase 16 family.</text>
</comment>
<evidence type="ECO:0000256" key="3">
    <source>
        <dbReference type="SAM" id="SignalP"/>
    </source>
</evidence>
<dbReference type="Gene3D" id="2.60.120.260">
    <property type="entry name" value="Galactose-binding domain-like"/>
    <property type="match status" value="2"/>
</dbReference>
<evidence type="ECO:0000256" key="1">
    <source>
        <dbReference type="ARBA" id="ARBA00006865"/>
    </source>
</evidence>
<evidence type="ECO:0000313" key="7">
    <source>
        <dbReference type="Proteomes" id="UP001467690"/>
    </source>
</evidence>
<dbReference type="Pfam" id="PF00722">
    <property type="entry name" value="Glyco_hydro_16"/>
    <property type="match status" value="1"/>
</dbReference>
<dbReference type="InterPro" id="IPR000757">
    <property type="entry name" value="Beta-glucanase-like"/>
</dbReference>
<feature type="domain" description="CBM6" evidence="4">
    <location>
        <begin position="43"/>
        <end position="184"/>
    </location>
</feature>
<feature type="signal peptide" evidence="3">
    <location>
        <begin position="1"/>
        <end position="30"/>
    </location>
</feature>
<name>A0ABV1RBM8_9ALTE</name>
<dbReference type="PROSITE" id="PS51762">
    <property type="entry name" value="GH16_2"/>
    <property type="match status" value="1"/>
</dbReference>
<proteinExistence type="inferred from homology"/>
<evidence type="ECO:0000256" key="2">
    <source>
        <dbReference type="ARBA" id="ARBA00022729"/>
    </source>
</evidence>
<gene>
    <name evidence="6" type="ORF">ABS311_00260</name>
</gene>
<dbReference type="Pfam" id="PF03422">
    <property type="entry name" value="CBM_6"/>
    <property type="match status" value="2"/>
</dbReference>
<keyword evidence="2 3" id="KW-0732">Signal</keyword>
<dbReference type="SMART" id="SM00606">
    <property type="entry name" value="CBD_IV"/>
    <property type="match status" value="2"/>
</dbReference>
<dbReference type="Proteomes" id="UP001467690">
    <property type="component" value="Unassembled WGS sequence"/>
</dbReference>
<dbReference type="InterPro" id="IPR050546">
    <property type="entry name" value="Glycosyl_Hydrlase_16"/>
</dbReference>
<dbReference type="InterPro" id="IPR005084">
    <property type="entry name" value="CBM6"/>
</dbReference>
<keyword evidence="7" id="KW-1185">Reference proteome</keyword>
<feature type="domain" description="CBM6" evidence="4">
    <location>
        <begin position="202"/>
        <end position="343"/>
    </location>
</feature>
<dbReference type="CDD" id="cd04080">
    <property type="entry name" value="CBM6_cellulase-like"/>
    <property type="match status" value="2"/>
</dbReference>
<evidence type="ECO:0000259" key="5">
    <source>
        <dbReference type="PROSITE" id="PS51762"/>
    </source>
</evidence>
<comment type="caution">
    <text evidence="6">The sequence shown here is derived from an EMBL/GenBank/DDBJ whole genome shotgun (WGS) entry which is preliminary data.</text>
</comment>
<dbReference type="InterPro" id="IPR013320">
    <property type="entry name" value="ConA-like_dom_sf"/>
</dbReference>
<dbReference type="InterPro" id="IPR008979">
    <property type="entry name" value="Galactose-bd-like_sf"/>
</dbReference>
<dbReference type="PANTHER" id="PTHR10963:SF60">
    <property type="entry name" value="GRAM-NEGATIVE BACTERIA-BINDING PROTEIN 1-RELATED"/>
    <property type="match status" value="1"/>
</dbReference>
<reference evidence="6 7" key="1">
    <citation type="submission" date="2024-06" db="EMBL/GenBank/DDBJ databases">
        <authorList>
            <person name="Chen R.Y."/>
        </authorList>
    </citation>
    <scope>NUCLEOTIDE SEQUENCE [LARGE SCALE GENOMIC DNA]</scope>
    <source>
        <strain evidence="6 7">D2</strain>
    </source>
</reference>
<feature type="chain" id="PRO_5047497502" evidence="3">
    <location>
        <begin position="31"/>
        <end position="630"/>
    </location>
</feature>
<dbReference type="SUPFAM" id="SSF49785">
    <property type="entry name" value="Galactose-binding domain-like"/>
    <property type="match status" value="2"/>
</dbReference>
<dbReference type="Gene3D" id="2.60.120.200">
    <property type="match status" value="1"/>
</dbReference>
<protein>
    <submittedName>
        <fullName evidence="6">Carbohydrate-binding protein</fullName>
    </submittedName>
</protein>